<evidence type="ECO:0000313" key="2">
    <source>
        <dbReference type="Proteomes" id="UP000316500"/>
    </source>
</evidence>
<dbReference type="EMBL" id="VNFK01000010">
    <property type="protein sequence ID" value="TVU61588.1"/>
    <property type="molecule type" value="Genomic_DNA"/>
</dbReference>
<dbReference type="AlphaFoldDB" id="A0A558GXI0"/>
<dbReference type="Proteomes" id="UP000316500">
    <property type="component" value="Unassembled WGS sequence"/>
</dbReference>
<accession>A0A558GXI0</accession>
<comment type="caution">
    <text evidence="1">The sequence shown here is derived from an EMBL/GenBank/DDBJ whole genome shotgun (WGS) entry which is preliminary data.</text>
</comment>
<proteinExistence type="predicted"/>
<sequence>MSELDEAMAVLMDAKPSPEAVRKLAADTIHKRDNPHTLESVFTPPVNSNPIPRYLTCLLCGIQINNEIIYMGRPPADMAKHPASVHVAFHNQIHQLTNPDA</sequence>
<protein>
    <submittedName>
        <fullName evidence="1">Uncharacterized protein</fullName>
    </submittedName>
</protein>
<organism evidence="1 2">
    <name type="scientific">Paenarthrobacter nitroguajacolicus</name>
    <name type="common">Arthrobacter nitroguajacolicus</name>
    <dbReference type="NCBI Taxonomy" id="211146"/>
    <lineage>
        <taxon>Bacteria</taxon>
        <taxon>Bacillati</taxon>
        <taxon>Actinomycetota</taxon>
        <taxon>Actinomycetes</taxon>
        <taxon>Micrococcales</taxon>
        <taxon>Micrococcaceae</taxon>
        <taxon>Paenarthrobacter</taxon>
    </lineage>
</organism>
<reference evidence="1 2" key="1">
    <citation type="submission" date="2019-07" db="EMBL/GenBank/DDBJ databases">
        <title>Diversity of Bacteria from Kongsfjorden, Arctic.</title>
        <authorList>
            <person name="Yu Y."/>
        </authorList>
    </citation>
    <scope>NUCLEOTIDE SEQUENCE [LARGE SCALE GENOMIC DNA]</scope>
    <source>
        <strain evidence="1 2">SM1928</strain>
    </source>
</reference>
<dbReference type="RefSeq" id="WP_144651385.1">
    <property type="nucleotide sequence ID" value="NZ_VNFK01000010.1"/>
</dbReference>
<gene>
    <name evidence="1" type="ORF">FQP90_13690</name>
</gene>
<evidence type="ECO:0000313" key="1">
    <source>
        <dbReference type="EMBL" id="TVU61588.1"/>
    </source>
</evidence>
<name>A0A558GXI0_PAENT</name>